<organism evidence="2">
    <name type="scientific">Hanusia phi</name>
    <dbReference type="NCBI Taxonomy" id="3032"/>
    <lineage>
        <taxon>Eukaryota</taxon>
        <taxon>Cryptophyceae</taxon>
        <taxon>Pyrenomonadales</taxon>
        <taxon>Geminigeraceae</taxon>
        <taxon>Hanusia</taxon>
    </lineage>
</organism>
<gene>
    <name evidence="2" type="ORF">HPHI1048_LOCUS20333</name>
</gene>
<evidence type="ECO:0000256" key="1">
    <source>
        <dbReference type="SAM" id="MobiDB-lite"/>
    </source>
</evidence>
<dbReference type="PANTHER" id="PTHR46653:SF1">
    <property type="entry name" value="SPECIFICITY PROTEIN PHOSPHATASE, PUTATIVE-RELATED"/>
    <property type="match status" value="1"/>
</dbReference>
<feature type="compositionally biased region" description="Polar residues" evidence="1">
    <location>
        <begin position="508"/>
        <end position="531"/>
    </location>
</feature>
<sequence>MRAIRFPQSNNPRTSSTWKFASNEGELDKDEAESMLSGMLNSGGLNKQGIWIVAEACKVKDALFIGNVMTVQDTSFIAINKIGYCVKCQTGFNVPQNLRRVGVTYTVTNLLGAYLDQKMPVEAKDHLLESFYTLMETASEQGVGVLLYAFKDLIWCCFNIIAYWMRKYRWTVHHALHVMKSRRPSLQLTDLAMSELDSLALRLSNQKMEEDISLEEERMLTNTYSNARRLSDPDEALLGQVEPYAASRGKQGAEGPSRPSSRIQWVSDHRMIDYLEPQHNAPVDQRTMKVSPPQGVKSILRKSSRRQEDGEQSDSARFLRPMSTGPELLRSKHVAVHGSWSALPLPASRDSLARSDGLLMGRAQEEEEVQQGSAEGSRTLSKRGYASVTRAGSPHLSLQERRREPVQQWMNRQLLQEVNPNLAPLQEERSRGSERAEERRTNGVVAQGEAAQPDQEDGSSGGNRISRRFFGKHLPPSGGSKEPIQRREQLGGQLEVGGAGRGRRGNMRMSSPTTMLQNGNMLGRSEGTSSEVVLETEDSTFVSFVNRSRNQTPDVPGSGGHQERGIRGRSQLRASSAHEKSSSSSLGPAFSDEDARLADPDDPPPQDLAVPADLPRSRSSLPRRFVSSYEAMRPSSAMLNSSLQLRSSSLALTGRFSPFAAQATGGSKPRSASLSVKAPQHAEGKSQVAYRPTSAGQQAGVVKTPYWYNTRGSTKSANGWK</sequence>
<name>A0A7S0F3R2_9CRYP</name>
<feature type="region of interest" description="Disordered" evidence="1">
    <location>
        <begin position="544"/>
        <end position="621"/>
    </location>
</feature>
<feature type="region of interest" description="Disordered" evidence="1">
    <location>
        <begin position="279"/>
        <end position="323"/>
    </location>
</feature>
<feature type="compositionally biased region" description="Basic and acidic residues" evidence="1">
    <location>
        <begin position="426"/>
        <end position="441"/>
    </location>
</feature>
<feature type="compositionally biased region" description="Polar residues" evidence="1">
    <location>
        <begin position="370"/>
        <end position="379"/>
    </location>
</feature>
<dbReference type="SUPFAM" id="SSF52799">
    <property type="entry name" value="(Phosphotyrosine protein) phosphatases II"/>
    <property type="match status" value="1"/>
</dbReference>
<evidence type="ECO:0000313" key="2">
    <source>
        <dbReference type="EMBL" id="CAD8502234.1"/>
    </source>
</evidence>
<dbReference type="InterPro" id="IPR029021">
    <property type="entry name" value="Prot-tyrosine_phosphatase-like"/>
</dbReference>
<evidence type="ECO:0008006" key="3">
    <source>
        <dbReference type="Google" id="ProtNLM"/>
    </source>
</evidence>
<feature type="compositionally biased region" description="Polar residues" evidence="1">
    <location>
        <begin position="408"/>
        <end position="419"/>
    </location>
</feature>
<accession>A0A7S0F3R2</accession>
<dbReference type="PANTHER" id="PTHR46653">
    <property type="entry name" value="SPECIFICITY PROTEIN PHOSPHATASE, PUTATIVE-RELATED"/>
    <property type="match status" value="1"/>
</dbReference>
<proteinExistence type="predicted"/>
<feature type="region of interest" description="Disordered" evidence="1">
    <location>
        <begin position="661"/>
        <end position="696"/>
    </location>
</feature>
<feature type="compositionally biased region" description="Low complexity" evidence="1">
    <location>
        <begin position="607"/>
        <end position="621"/>
    </location>
</feature>
<protein>
    <recommendedName>
        <fullName evidence="3">Tyrosine-protein phosphatase domain-containing protein</fullName>
    </recommendedName>
</protein>
<reference evidence="2" key="1">
    <citation type="submission" date="2021-01" db="EMBL/GenBank/DDBJ databases">
        <authorList>
            <person name="Corre E."/>
            <person name="Pelletier E."/>
            <person name="Niang G."/>
            <person name="Scheremetjew M."/>
            <person name="Finn R."/>
            <person name="Kale V."/>
            <person name="Holt S."/>
            <person name="Cochrane G."/>
            <person name="Meng A."/>
            <person name="Brown T."/>
            <person name="Cohen L."/>
        </authorList>
    </citation>
    <scope>NUCLEOTIDE SEQUENCE</scope>
    <source>
        <strain evidence="2">CCMP325</strain>
    </source>
</reference>
<feature type="compositionally biased region" description="Polar residues" evidence="1">
    <location>
        <begin position="544"/>
        <end position="553"/>
    </location>
</feature>
<feature type="region of interest" description="Disordered" evidence="1">
    <location>
        <begin position="364"/>
        <end position="532"/>
    </location>
</feature>
<dbReference type="AlphaFoldDB" id="A0A7S0F3R2"/>
<dbReference type="Gene3D" id="3.90.190.10">
    <property type="entry name" value="Protein tyrosine phosphatase superfamily"/>
    <property type="match status" value="1"/>
</dbReference>
<dbReference type="EMBL" id="HBEO01029941">
    <property type="protein sequence ID" value="CAD8502234.1"/>
    <property type="molecule type" value="Transcribed_RNA"/>
</dbReference>